<sequence length="113" mass="12515">MQITARQERGGMLIPKDRQANSCWAPMVPPSSTTDKILDFDSASGVYIYTSLMAQWRPWQRSPGISLKLSKLGNSHRLFGLRLNTQGSIFVFLLSGLILTSNPTTDGGYSCVY</sequence>
<reference evidence="1 2" key="1">
    <citation type="submission" date="2019-04" db="EMBL/GenBank/DDBJ databases">
        <title>Draft genome of the big-headed turtle Platysternon megacephalum.</title>
        <authorList>
            <person name="Gong S."/>
        </authorList>
    </citation>
    <scope>NUCLEOTIDE SEQUENCE [LARGE SCALE GENOMIC DNA]</scope>
    <source>
        <strain evidence="1">DO16091913</strain>
        <tissue evidence="1">Muscle</tissue>
    </source>
</reference>
<evidence type="ECO:0000313" key="2">
    <source>
        <dbReference type="Proteomes" id="UP000297703"/>
    </source>
</evidence>
<reference evidence="1 2" key="2">
    <citation type="submission" date="2019-04" db="EMBL/GenBank/DDBJ databases">
        <title>The genome sequence of big-headed turtle.</title>
        <authorList>
            <person name="Gong S."/>
        </authorList>
    </citation>
    <scope>NUCLEOTIDE SEQUENCE [LARGE SCALE GENOMIC DNA]</scope>
    <source>
        <strain evidence="1">DO16091913</strain>
        <tissue evidence="1">Muscle</tissue>
    </source>
</reference>
<dbReference type="Proteomes" id="UP000297703">
    <property type="component" value="Unassembled WGS sequence"/>
</dbReference>
<keyword evidence="2" id="KW-1185">Reference proteome</keyword>
<gene>
    <name evidence="1" type="ORF">DR999_PMT10268</name>
</gene>
<comment type="caution">
    <text evidence="1">The sequence shown here is derived from an EMBL/GenBank/DDBJ whole genome shotgun (WGS) entry which is preliminary data.</text>
</comment>
<evidence type="ECO:0000313" key="1">
    <source>
        <dbReference type="EMBL" id="TFK06920.1"/>
    </source>
</evidence>
<organism evidence="1 2">
    <name type="scientific">Platysternon megacephalum</name>
    <name type="common">big-headed turtle</name>
    <dbReference type="NCBI Taxonomy" id="55544"/>
    <lineage>
        <taxon>Eukaryota</taxon>
        <taxon>Metazoa</taxon>
        <taxon>Chordata</taxon>
        <taxon>Craniata</taxon>
        <taxon>Vertebrata</taxon>
        <taxon>Euteleostomi</taxon>
        <taxon>Archelosauria</taxon>
        <taxon>Testudinata</taxon>
        <taxon>Testudines</taxon>
        <taxon>Cryptodira</taxon>
        <taxon>Durocryptodira</taxon>
        <taxon>Testudinoidea</taxon>
        <taxon>Platysternidae</taxon>
        <taxon>Platysternon</taxon>
    </lineage>
</organism>
<dbReference type="AlphaFoldDB" id="A0A4D9EL08"/>
<protein>
    <submittedName>
        <fullName evidence="1">Solute carrier organic anion transporter family member 1B3</fullName>
    </submittedName>
</protein>
<accession>A0A4D9EL08</accession>
<dbReference type="EMBL" id="QXTE01000091">
    <property type="protein sequence ID" value="TFK06920.1"/>
    <property type="molecule type" value="Genomic_DNA"/>
</dbReference>
<name>A0A4D9EL08_9SAUR</name>
<proteinExistence type="predicted"/>